<dbReference type="Pfam" id="PF00476">
    <property type="entry name" value="DNA_pol_A"/>
    <property type="match status" value="1"/>
</dbReference>
<dbReference type="Gene3D" id="1.10.150.20">
    <property type="entry name" value="5' to 3' exonuclease, C-terminal subdomain"/>
    <property type="match status" value="1"/>
</dbReference>
<dbReference type="Proteomes" id="UP000007460">
    <property type="component" value="Chromosome"/>
</dbReference>
<keyword evidence="3" id="KW-0540">Nuclease</keyword>
<dbReference type="InterPro" id="IPR002298">
    <property type="entry name" value="DNA_polymerase_A"/>
</dbReference>
<dbReference type="PRINTS" id="PR00868">
    <property type="entry name" value="DNAPOLI"/>
</dbReference>
<dbReference type="Gene3D" id="3.30.70.370">
    <property type="match status" value="1"/>
</dbReference>
<dbReference type="GO" id="GO:0004527">
    <property type="term" value="F:exonuclease activity"/>
    <property type="evidence" value="ECO:0007669"/>
    <property type="project" value="UniProtKB-KW"/>
</dbReference>
<dbReference type="GO" id="GO:0003677">
    <property type="term" value="F:DNA binding"/>
    <property type="evidence" value="ECO:0007669"/>
    <property type="project" value="InterPro"/>
</dbReference>
<dbReference type="STRING" id="488538.SAR116_1520"/>
<dbReference type="EMBL" id="CP001751">
    <property type="protein sequence ID" value="ADE39763.1"/>
    <property type="molecule type" value="Genomic_DNA"/>
</dbReference>
<gene>
    <name evidence="3" type="ordered locus">SAR116_1520</name>
</gene>
<dbReference type="SMART" id="SM00482">
    <property type="entry name" value="POLAc"/>
    <property type="match status" value="1"/>
</dbReference>
<dbReference type="HOGENOM" id="CLU_621030_0_0_5"/>
<evidence type="ECO:0000256" key="1">
    <source>
        <dbReference type="ARBA" id="ARBA00011541"/>
    </source>
</evidence>
<evidence type="ECO:0000313" key="3">
    <source>
        <dbReference type="EMBL" id="ADE39763.1"/>
    </source>
</evidence>
<keyword evidence="3" id="KW-0378">Hydrolase</keyword>
<organism evidence="3 4">
    <name type="scientific">Puniceispirillum marinum (strain IMCC1322)</name>
    <dbReference type="NCBI Taxonomy" id="488538"/>
    <lineage>
        <taxon>Bacteria</taxon>
        <taxon>Pseudomonadati</taxon>
        <taxon>Pseudomonadota</taxon>
        <taxon>Alphaproteobacteria</taxon>
        <taxon>Candidatus Puniceispirillales</taxon>
        <taxon>Candidatus Puniceispirillaceae</taxon>
        <taxon>Candidatus Puniceispirillum</taxon>
    </lineage>
</organism>
<keyword evidence="3" id="KW-0269">Exonuclease</keyword>
<name>D5BU16_PUNMI</name>
<proteinExistence type="predicted"/>
<dbReference type="KEGG" id="apb:SAR116_1520"/>
<keyword evidence="3" id="KW-0548">Nucleotidyltransferase</keyword>
<dbReference type="GO" id="GO:0006261">
    <property type="term" value="P:DNA-templated DNA replication"/>
    <property type="evidence" value="ECO:0007669"/>
    <property type="project" value="InterPro"/>
</dbReference>
<dbReference type="GO" id="GO:0006302">
    <property type="term" value="P:double-strand break repair"/>
    <property type="evidence" value="ECO:0007669"/>
    <property type="project" value="TreeGrafter"/>
</dbReference>
<protein>
    <submittedName>
        <fullName evidence="3">DNA polymerase I-3'-5' exonuclease and polymerase domains</fullName>
        <ecNumber evidence="3">2.7.7.7</ecNumber>
    </submittedName>
</protein>
<feature type="domain" description="DNA-directed DNA polymerase family A palm" evidence="2">
    <location>
        <begin position="166"/>
        <end position="358"/>
    </location>
</feature>
<sequence>MLAHWPVGPMDLDQVLTRGRYVATVALMEHRGVPIDTTTLGLMRDNWHDFKQALIEKTDQAYGVYDKGSFRVHLFEHYLGAENIAWPRLASGELQLDRDTFKMMALRHPQLAELRELRKTLAEMREIKLTVGRDGRNRTLLSPFNSKTGRNQPSTTKFIFGLPAWARSLIKPEPGTALAYLDFSSQEIAIAACLSGDDALWQAYASGDPYIQFAIDAGLAPVGATKESHKAERDACKVIMLGVQYGMSAYGMGQKASLHVLEAEDLLQRHKDVYLTFWRWAERNVNAGLAGVELHTVFGWKIRAGKGRDVKENTFLNWPMQANGAEMLRLAYIALEEESIVMCAPVHDAILIEAPLDAIDQHVERATHEMQKASGWVLGRGRQCRVDAEIVRWPDRYIDGRGANMWSFIQSHLGEEVA</sequence>
<dbReference type="PANTHER" id="PTHR10133:SF62">
    <property type="entry name" value="DNA POLYMERASE THETA"/>
    <property type="match status" value="1"/>
</dbReference>
<keyword evidence="4" id="KW-1185">Reference proteome</keyword>
<dbReference type="InterPro" id="IPR043502">
    <property type="entry name" value="DNA/RNA_pol_sf"/>
</dbReference>
<dbReference type="GO" id="GO:0003887">
    <property type="term" value="F:DNA-directed DNA polymerase activity"/>
    <property type="evidence" value="ECO:0007669"/>
    <property type="project" value="UniProtKB-EC"/>
</dbReference>
<keyword evidence="3" id="KW-0808">Transferase</keyword>
<dbReference type="EC" id="2.7.7.7" evidence="3"/>
<evidence type="ECO:0000313" key="4">
    <source>
        <dbReference type="Proteomes" id="UP000007460"/>
    </source>
</evidence>
<reference evidence="3 4" key="1">
    <citation type="journal article" date="2010" name="J. Bacteriol.">
        <title>Complete genome sequence of "Candidatus Puniceispirillum marinum" IMCC1322, a representative of the SAR116 clade in the Alphaproteobacteria.</title>
        <authorList>
            <person name="Oh H.M."/>
            <person name="Kwon K.K."/>
            <person name="Kang I."/>
            <person name="Kang S.G."/>
            <person name="Lee J.H."/>
            <person name="Kim S.J."/>
            <person name="Cho J.C."/>
        </authorList>
    </citation>
    <scope>NUCLEOTIDE SEQUENCE [LARGE SCALE GENOMIC DNA]</scope>
    <source>
        <strain evidence="3 4">IMCC1322</strain>
    </source>
</reference>
<evidence type="ECO:0000259" key="2">
    <source>
        <dbReference type="SMART" id="SM00482"/>
    </source>
</evidence>
<comment type="subunit">
    <text evidence="1">Single-chain monomer with multiple functions.</text>
</comment>
<dbReference type="PANTHER" id="PTHR10133">
    <property type="entry name" value="DNA POLYMERASE I"/>
    <property type="match status" value="1"/>
</dbReference>
<dbReference type="eggNOG" id="COG0749">
    <property type="taxonomic scope" value="Bacteria"/>
</dbReference>
<dbReference type="SUPFAM" id="SSF56672">
    <property type="entry name" value="DNA/RNA polymerases"/>
    <property type="match status" value="1"/>
</dbReference>
<dbReference type="AlphaFoldDB" id="D5BU16"/>
<dbReference type="InterPro" id="IPR001098">
    <property type="entry name" value="DNA-dir_DNA_pol_A_palm_dom"/>
</dbReference>
<accession>D5BU16</accession>